<proteinExistence type="predicted"/>
<comment type="caution">
    <text evidence="1">The sequence shown here is derived from an EMBL/GenBank/DDBJ whole genome shotgun (WGS) entry which is preliminary data.</text>
</comment>
<gene>
    <name evidence="1" type="ORF">OEIGOIKO_08037</name>
</gene>
<evidence type="ECO:0000313" key="2">
    <source>
        <dbReference type="Proteomes" id="UP000287830"/>
    </source>
</evidence>
<dbReference type="AlphaFoldDB" id="A0A7U9Q366"/>
<organism evidence="1 2">
    <name type="scientific">Streptomyces chrestomyceticus JCM 4735</name>
    <dbReference type="NCBI Taxonomy" id="1306181"/>
    <lineage>
        <taxon>Bacteria</taxon>
        <taxon>Bacillati</taxon>
        <taxon>Actinomycetota</taxon>
        <taxon>Actinomycetes</taxon>
        <taxon>Kitasatosporales</taxon>
        <taxon>Streptomycetaceae</taxon>
        <taxon>Streptomyces</taxon>
    </lineage>
</organism>
<name>A0A7U9Q366_9ACTN</name>
<protein>
    <submittedName>
        <fullName evidence="1">Uncharacterized protein</fullName>
    </submittedName>
</protein>
<dbReference type="Proteomes" id="UP000287830">
    <property type="component" value="Unassembled WGS sequence"/>
</dbReference>
<accession>A0A7U9Q366</accession>
<reference evidence="1 2" key="1">
    <citation type="submission" date="2018-11" db="EMBL/GenBank/DDBJ databases">
        <title>Whole genome sequence of Streptomyces chrestomyceticus NBRC 13444(T).</title>
        <authorList>
            <person name="Komaki H."/>
            <person name="Tamura T."/>
        </authorList>
    </citation>
    <scope>NUCLEOTIDE SEQUENCE [LARGE SCALE GENOMIC DNA]</scope>
    <source>
        <strain evidence="1 2">NBRC 13444</strain>
    </source>
</reference>
<dbReference type="RefSeq" id="WP_244955544.1">
    <property type="nucleotide sequence ID" value="NZ_BHZC01000001.1"/>
</dbReference>
<dbReference type="GeneID" id="95627084"/>
<sequence>MGEEAAYPSANEKRARVPVFRSVSPTVSPGCRKAISCNRSVRVRTEKARVSKICASGRNVTRVPLPSAAPAVVSSISGSPQEYSW</sequence>
<evidence type="ECO:0000313" key="1">
    <source>
        <dbReference type="EMBL" id="GCD40180.1"/>
    </source>
</evidence>
<dbReference type="EMBL" id="BHZC01000001">
    <property type="protein sequence ID" value="GCD40180.1"/>
    <property type="molecule type" value="Genomic_DNA"/>
</dbReference>